<organism evidence="1 2">
    <name type="scientific">Brassica campestris</name>
    <name type="common">Field mustard</name>
    <dbReference type="NCBI Taxonomy" id="3711"/>
    <lineage>
        <taxon>Eukaryota</taxon>
        <taxon>Viridiplantae</taxon>
        <taxon>Streptophyta</taxon>
        <taxon>Embryophyta</taxon>
        <taxon>Tracheophyta</taxon>
        <taxon>Spermatophyta</taxon>
        <taxon>Magnoliopsida</taxon>
        <taxon>eudicotyledons</taxon>
        <taxon>Gunneridae</taxon>
        <taxon>Pentapetalae</taxon>
        <taxon>rosids</taxon>
        <taxon>malvids</taxon>
        <taxon>Brassicales</taxon>
        <taxon>Brassicaceae</taxon>
        <taxon>Brassiceae</taxon>
        <taxon>Brassica</taxon>
    </lineage>
</organism>
<protein>
    <submittedName>
        <fullName evidence="1">Uncharacterized protein</fullName>
    </submittedName>
</protein>
<accession>A0A8D9HKS0</accession>
<sequence length="68" mass="8243">MKLCLMRFKVWMLSKRKIAEETEDLTSLKKTWRKNMKITVEEVRKQKNSLEIDCLGSILWLFYGFLEN</sequence>
<dbReference type="Gramene" id="A07p09030.2_BraZ1">
    <property type="protein sequence ID" value="A07p09030.2_BraZ1.CDS"/>
    <property type="gene ID" value="A07g09030.2_BraZ1"/>
</dbReference>
<evidence type="ECO:0000313" key="1">
    <source>
        <dbReference type="EMBL" id="CAG7901259.1"/>
    </source>
</evidence>
<evidence type="ECO:0000313" key="2">
    <source>
        <dbReference type="Proteomes" id="UP000694005"/>
    </source>
</evidence>
<dbReference type="AlphaFoldDB" id="A0A8D9HKS0"/>
<reference evidence="1 2" key="1">
    <citation type="submission" date="2021-07" db="EMBL/GenBank/DDBJ databases">
        <authorList>
            <consortium name="Genoscope - CEA"/>
            <person name="William W."/>
        </authorList>
    </citation>
    <scope>NUCLEOTIDE SEQUENCE [LARGE SCALE GENOMIC DNA]</scope>
</reference>
<dbReference type="EMBL" id="LS974623">
    <property type="protein sequence ID" value="CAG7901259.1"/>
    <property type="molecule type" value="Genomic_DNA"/>
</dbReference>
<name>A0A8D9HKS0_BRACM</name>
<gene>
    <name evidence="1" type="ORF">BRAPAZ1V2_A07P09030.2</name>
</gene>
<dbReference type="Proteomes" id="UP000694005">
    <property type="component" value="Chromosome A07"/>
</dbReference>
<proteinExistence type="predicted"/>